<name>A0A0F9HWL7_9ZZZZ</name>
<organism evidence="1">
    <name type="scientific">marine sediment metagenome</name>
    <dbReference type="NCBI Taxonomy" id="412755"/>
    <lineage>
        <taxon>unclassified sequences</taxon>
        <taxon>metagenomes</taxon>
        <taxon>ecological metagenomes</taxon>
    </lineage>
</organism>
<proteinExistence type="predicted"/>
<reference evidence="1" key="1">
    <citation type="journal article" date="2015" name="Nature">
        <title>Complex archaea that bridge the gap between prokaryotes and eukaryotes.</title>
        <authorList>
            <person name="Spang A."/>
            <person name="Saw J.H."/>
            <person name="Jorgensen S.L."/>
            <person name="Zaremba-Niedzwiedzka K."/>
            <person name="Martijn J."/>
            <person name="Lind A.E."/>
            <person name="van Eijk R."/>
            <person name="Schleper C."/>
            <person name="Guy L."/>
            <person name="Ettema T.J."/>
        </authorList>
    </citation>
    <scope>NUCLEOTIDE SEQUENCE</scope>
</reference>
<feature type="non-terminal residue" evidence="1">
    <location>
        <position position="538"/>
    </location>
</feature>
<protein>
    <submittedName>
        <fullName evidence="1">Uncharacterized protein</fullName>
    </submittedName>
</protein>
<comment type="caution">
    <text evidence="1">The sequence shown here is derived from an EMBL/GenBank/DDBJ whole genome shotgun (WGS) entry which is preliminary data.</text>
</comment>
<gene>
    <name evidence="1" type="ORF">LCGC14_1651790</name>
</gene>
<dbReference type="AlphaFoldDB" id="A0A0F9HWL7"/>
<sequence length="538" mass="58267">MGEAQVVGEDWQNKFVPQLLGGLNLDANTETMQDNQFLQLNNLIYYKGNIEKDTGYGDFGDVPSGVPGTFRNVHQHVTSSGTASTFAISDLTFYVLANSGANWHVVNISGGGSSTLDANVSGTDTVIPIAVTTNFAANDIVGIRLDDGSDHVSTIASVSSGVSITIDDAMPGSGVVATSGNVVVEGILLTGTADKHVFALTVPWNDELVFTNGIDKPQYYDPLTSKVQVVQNLPSSGDTICESIALFDSSLILIRTTEGGSNFNQRLRWSDRADYTEWVTGEAGSIDLFESAGDVRQAAKLGPHLIVYKSDSIVRGTAVNSASKRFQWDTMVTAQGIISSAAYADTGDQHLVVGQNKIYRYKGGFDFQEIGQDIESLLFGVEAEMAEDQGHRVFCVYLKDRNDVFVFYQTGAGSFPDKCLRWHGNLNGAWTTREFADTIQGFGEAVDSTAFTWNDLVGTWEDQTWKWNSSAIVGTSKTLLLCASDGQVEEYDFITPDDDGTAKTFTLETPDFSHPNGFLRHDYLELKGSGGSITVSYS</sequence>
<evidence type="ECO:0000313" key="1">
    <source>
        <dbReference type="EMBL" id="KKM19821.1"/>
    </source>
</evidence>
<dbReference type="EMBL" id="LAZR01013901">
    <property type="protein sequence ID" value="KKM19821.1"/>
    <property type="molecule type" value="Genomic_DNA"/>
</dbReference>
<accession>A0A0F9HWL7</accession>